<dbReference type="InterPro" id="IPR058240">
    <property type="entry name" value="rSAM_sf"/>
</dbReference>
<dbReference type="SFLD" id="SFLDS00029">
    <property type="entry name" value="Radical_SAM"/>
    <property type="match status" value="1"/>
</dbReference>
<protein>
    <submittedName>
        <fullName evidence="5">DNA repair photolyase</fullName>
    </submittedName>
</protein>
<accession>A0A0B6WXH7</accession>
<proteinExistence type="predicted"/>
<dbReference type="STRING" id="454194.PYK22_00875"/>
<organism evidence="5 6">
    <name type="scientific">Pyrinomonas methylaliphatogenes</name>
    <dbReference type="NCBI Taxonomy" id="454194"/>
    <lineage>
        <taxon>Bacteria</taxon>
        <taxon>Pseudomonadati</taxon>
        <taxon>Acidobacteriota</taxon>
        <taxon>Blastocatellia</taxon>
        <taxon>Blastocatellales</taxon>
        <taxon>Pyrinomonadaceae</taxon>
        <taxon>Pyrinomonas</taxon>
    </lineage>
</organism>
<dbReference type="CDD" id="cd01335">
    <property type="entry name" value="Radical_SAM"/>
    <property type="match status" value="1"/>
</dbReference>
<dbReference type="GO" id="GO:0051536">
    <property type="term" value="F:iron-sulfur cluster binding"/>
    <property type="evidence" value="ECO:0007669"/>
    <property type="project" value="UniProtKB-KW"/>
</dbReference>
<dbReference type="InterPro" id="IPR040086">
    <property type="entry name" value="MJ0683-like"/>
</dbReference>
<dbReference type="Proteomes" id="UP000031518">
    <property type="component" value="Unassembled WGS sequence"/>
</dbReference>
<keyword evidence="2" id="KW-0408">Iron</keyword>
<name>A0A0B6WXH7_9BACT</name>
<keyword evidence="1" id="KW-0479">Metal-binding</keyword>
<dbReference type="PANTHER" id="PTHR43432:SF3">
    <property type="entry name" value="SLR0285 PROTEIN"/>
    <property type="match status" value="1"/>
</dbReference>
<dbReference type="RefSeq" id="WP_041974803.1">
    <property type="nucleotide sequence ID" value="NZ_CBXV010000003.1"/>
</dbReference>
<evidence type="ECO:0000313" key="5">
    <source>
        <dbReference type="EMBL" id="CDM64880.1"/>
    </source>
</evidence>
<keyword evidence="3" id="KW-0411">Iron-sulfur</keyword>
<feature type="domain" description="Radical SAM core" evidence="4">
    <location>
        <begin position="42"/>
        <end position="282"/>
    </location>
</feature>
<dbReference type="InterPro" id="IPR007197">
    <property type="entry name" value="rSAM"/>
</dbReference>
<reference evidence="5 6" key="2">
    <citation type="submission" date="2015-01" db="EMBL/GenBank/DDBJ databases">
        <title>Complete genome sequence of Pyrinomonas methylaliphatogenes type strain K22T.</title>
        <authorList>
            <person name="Lee K.C.Y."/>
            <person name="Power J.F."/>
            <person name="Dunfield P.F."/>
            <person name="Morgan X.C."/>
            <person name="Huttenhower C."/>
            <person name="Stott M.B."/>
        </authorList>
    </citation>
    <scope>NUCLEOTIDE SEQUENCE [LARGE SCALE GENOMIC DNA]</scope>
    <source>
        <strain evidence="5 6">K22</strain>
    </source>
</reference>
<dbReference type="InterPro" id="IPR006638">
    <property type="entry name" value="Elp3/MiaA/NifB-like_rSAM"/>
</dbReference>
<keyword evidence="6" id="KW-1185">Reference proteome</keyword>
<dbReference type="NCBIfam" id="NF033668">
    <property type="entry name" value="rSAM_PA0069"/>
    <property type="match status" value="1"/>
</dbReference>
<reference evidence="5 6" key="1">
    <citation type="submission" date="2013-12" db="EMBL/GenBank/DDBJ databases">
        <authorList>
            <person name="Stott M."/>
        </authorList>
    </citation>
    <scope>NUCLEOTIDE SEQUENCE [LARGE SCALE GENOMIC DNA]</scope>
    <source>
        <strain evidence="5 6">K22</strain>
    </source>
</reference>
<dbReference type="Pfam" id="PF04055">
    <property type="entry name" value="Radical_SAM"/>
    <property type="match status" value="1"/>
</dbReference>
<dbReference type="SUPFAM" id="SSF102114">
    <property type="entry name" value="Radical SAM enzymes"/>
    <property type="match status" value="1"/>
</dbReference>
<evidence type="ECO:0000256" key="2">
    <source>
        <dbReference type="ARBA" id="ARBA00023004"/>
    </source>
</evidence>
<dbReference type="PANTHER" id="PTHR43432">
    <property type="entry name" value="SLR0285 PROTEIN"/>
    <property type="match status" value="1"/>
</dbReference>
<sequence length="339" mass="38975">MRYVSNPPNPWSSESVEWLGEPPEARLEVYEETETRRIITRNTSPDIGFDYSVNCYRGCTHACSYCFSRPTHEYLGFGAGTDFETKIVAKVRAPELLRAELERPSWRGDLLVFSFTSDPYLPLEVHYRLTRRCLEVCLEYRQPVSIVTKSALVRRDKDLLRELAEVADCSVHFSIPFRDREISRALEPFAAPPESRFRAMSELAEAGIPVGIGIAPVIPGLNDSDIPELLRRASEAGARTAWMTMLRLPGSVAPYFEARLRERLPTRAERILNHIREERGGKLYTSEFGARMKGTSEQWRVAERLFEVYCRKLGLNGERTMRERRNTFCRSRNQGVLFD</sequence>
<dbReference type="SFLD" id="SFLDG01084">
    <property type="entry name" value="Uncharacterised_Radical_SAM_Su"/>
    <property type="match status" value="1"/>
</dbReference>
<evidence type="ECO:0000259" key="4">
    <source>
        <dbReference type="PROSITE" id="PS51918"/>
    </source>
</evidence>
<dbReference type="Gene3D" id="3.80.30.30">
    <property type="match status" value="1"/>
</dbReference>
<dbReference type="GO" id="GO:0016829">
    <property type="term" value="F:lyase activity"/>
    <property type="evidence" value="ECO:0007669"/>
    <property type="project" value="UniProtKB-KW"/>
</dbReference>
<dbReference type="OrthoDB" id="9785699at2"/>
<dbReference type="EMBL" id="CBXV010000003">
    <property type="protein sequence ID" value="CDM64880.1"/>
    <property type="molecule type" value="Genomic_DNA"/>
</dbReference>
<dbReference type="PROSITE" id="PS51918">
    <property type="entry name" value="RADICAL_SAM"/>
    <property type="match status" value="1"/>
</dbReference>
<evidence type="ECO:0000256" key="1">
    <source>
        <dbReference type="ARBA" id="ARBA00022723"/>
    </source>
</evidence>
<keyword evidence="5" id="KW-0456">Lyase</keyword>
<evidence type="ECO:0000256" key="3">
    <source>
        <dbReference type="ARBA" id="ARBA00023014"/>
    </source>
</evidence>
<evidence type="ECO:0000313" key="6">
    <source>
        <dbReference type="Proteomes" id="UP000031518"/>
    </source>
</evidence>
<dbReference type="GO" id="GO:0046872">
    <property type="term" value="F:metal ion binding"/>
    <property type="evidence" value="ECO:0007669"/>
    <property type="project" value="UniProtKB-KW"/>
</dbReference>
<dbReference type="SMART" id="SM00729">
    <property type="entry name" value="Elp3"/>
    <property type="match status" value="1"/>
</dbReference>
<gene>
    <name evidence="5" type="ORF">PYK22_00875</name>
</gene>
<dbReference type="AlphaFoldDB" id="A0A0B6WXH7"/>